<keyword evidence="1" id="KW-0812">Transmembrane</keyword>
<accession>A0AAD9IS64</accession>
<dbReference type="PANTHER" id="PTHR45036">
    <property type="entry name" value="METHYLTRANSFERASE LIKE 7B"/>
    <property type="match status" value="1"/>
</dbReference>
<keyword evidence="1" id="KW-1133">Transmembrane helix</keyword>
<dbReference type="InterPro" id="IPR013216">
    <property type="entry name" value="Methyltransf_11"/>
</dbReference>
<keyword evidence="1" id="KW-0472">Membrane</keyword>
<dbReference type="InterPro" id="IPR029063">
    <property type="entry name" value="SAM-dependent_MTases_sf"/>
</dbReference>
<gene>
    <name evidence="3" type="ORF">LSH36_1823g00007</name>
</gene>
<comment type="caution">
    <text evidence="3">The sequence shown here is derived from an EMBL/GenBank/DDBJ whole genome shotgun (WGS) entry which is preliminary data.</text>
</comment>
<evidence type="ECO:0000256" key="1">
    <source>
        <dbReference type="SAM" id="Phobius"/>
    </source>
</evidence>
<feature type="domain" description="Methyltransferase type 11" evidence="2">
    <location>
        <begin position="55"/>
        <end position="143"/>
    </location>
</feature>
<dbReference type="GO" id="GO:0008757">
    <property type="term" value="F:S-adenosylmethionine-dependent methyltransferase activity"/>
    <property type="evidence" value="ECO:0007669"/>
    <property type="project" value="InterPro"/>
</dbReference>
<dbReference type="SUPFAM" id="SSF53335">
    <property type="entry name" value="S-adenosyl-L-methionine-dependent methyltransferases"/>
    <property type="match status" value="1"/>
</dbReference>
<protein>
    <recommendedName>
        <fullName evidence="2">Methyltransferase type 11 domain-containing protein</fullName>
    </recommendedName>
</protein>
<sequence>MSLFSWIISVYKIGFSIFIYVFSRIHSQAFNRQKQELFSCLQPLASNRRDSLKIVEIGAGSGINLQYYPENSHIICLDPNPYMFKFIKPNPDSLLQVEHMVGYAENMQKIADNSVDVVVSTLVLCSVSDLDKSLAEVKRILKPWRRQRHLTWSATHDVVSREINPWKSFDLLRGSNLRPLAPSADCLTARPPELTAMTLSIAMRIYTTDDQPTYLLKNN</sequence>
<dbReference type="Proteomes" id="UP001208570">
    <property type="component" value="Unassembled WGS sequence"/>
</dbReference>
<feature type="transmembrane region" description="Helical" evidence="1">
    <location>
        <begin position="6"/>
        <end position="25"/>
    </location>
</feature>
<organism evidence="3 4">
    <name type="scientific">Paralvinella palmiformis</name>
    <dbReference type="NCBI Taxonomy" id="53620"/>
    <lineage>
        <taxon>Eukaryota</taxon>
        <taxon>Metazoa</taxon>
        <taxon>Spiralia</taxon>
        <taxon>Lophotrochozoa</taxon>
        <taxon>Annelida</taxon>
        <taxon>Polychaeta</taxon>
        <taxon>Sedentaria</taxon>
        <taxon>Canalipalpata</taxon>
        <taxon>Terebellida</taxon>
        <taxon>Terebelliformia</taxon>
        <taxon>Alvinellidae</taxon>
        <taxon>Paralvinella</taxon>
    </lineage>
</organism>
<dbReference type="Gene3D" id="3.40.50.150">
    <property type="entry name" value="Vaccinia Virus protein VP39"/>
    <property type="match status" value="1"/>
</dbReference>
<evidence type="ECO:0000259" key="2">
    <source>
        <dbReference type="Pfam" id="PF08241"/>
    </source>
</evidence>
<proteinExistence type="predicted"/>
<dbReference type="Pfam" id="PF08241">
    <property type="entry name" value="Methyltransf_11"/>
    <property type="match status" value="1"/>
</dbReference>
<dbReference type="CDD" id="cd02440">
    <property type="entry name" value="AdoMet_MTases"/>
    <property type="match status" value="1"/>
</dbReference>
<dbReference type="AlphaFoldDB" id="A0AAD9IS64"/>
<dbReference type="InterPro" id="IPR052356">
    <property type="entry name" value="Thiol_S-MT"/>
</dbReference>
<evidence type="ECO:0000313" key="4">
    <source>
        <dbReference type="Proteomes" id="UP001208570"/>
    </source>
</evidence>
<reference evidence="3" key="1">
    <citation type="journal article" date="2023" name="Mol. Biol. Evol.">
        <title>Third-Generation Sequencing Reveals the Adaptive Role of the Epigenome in Three Deep-Sea Polychaetes.</title>
        <authorList>
            <person name="Perez M."/>
            <person name="Aroh O."/>
            <person name="Sun Y."/>
            <person name="Lan Y."/>
            <person name="Juniper S.K."/>
            <person name="Young C.R."/>
            <person name="Angers B."/>
            <person name="Qian P.Y."/>
        </authorList>
    </citation>
    <scope>NUCLEOTIDE SEQUENCE</scope>
    <source>
        <strain evidence="3">P08H-3</strain>
    </source>
</reference>
<name>A0AAD9IS64_9ANNE</name>
<dbReference type="EMBL" id="JAODUP010001819">
    <property type="protein sequence ID" value="KAK2139393.1"/>
    <property type="molecule type" value="Genomic_DNA"/>
</dbReference>
<dbReference type="PANTHER" id="PTHR45036:SF1">
    <property type="entry name" value="METHYLTRANSFERASE LIKE 7A"/>
    <property type="match status" value="1"/>
</dbReference>
<keyword evidence="4" id="KW-1185">Reference proteome</keyword>
<evidence type="ECO:0000313" key="3">
    <source>
        <dbReference type="EMBL" id="KAK2139393.1"/>
    </source>
</evidence>